<feature type="domain" description="Nematode cuticle collagen N-terminal" evidence="6">
    <location>
        <begin position="5"/>
        <end position="57"/>
    </location>
</feature>
<dbReference type="SMART" id="SM01088">
    <property type="entry name" value="Col_cuticle_N"/>
    <property type="match status" value="1"/>
</dbReference>
<organism evidence="7 8">
    <name type="scientific">Mesorhabditis spiculigera</name>
    <dbReference type="NCBI Taxonomy" id="96644"/>
    <lineage>
        <taxon>Eukaryota</taxon>
        <taxon>Metazoa</taxon>
        <taxon>Ecdysozoa</taxon>
        <taxon>Nematoda</taxon>
        <taxon>Chromadorea</taxon>
        <taxon>Rhabditida</taxon>
        <taxon>Rhabditina</taxon>
        <taxon>Rhabditomorpha</taxon>
        <taxon>Rhabditoidea</taxon>
        <taxon>Rhabditidae</taxon>
        <taxon>Mesorhabditinae</taxon>
        <taxon>Mesorhabditis</taxon>
    </lineage>
</organism>
<keyword evidence="5" id="KW-0732">Signal</keyword>
<accession>A0AA36D5F6</accession>
<evidence type="ECO:0000256" key="3">
    <source>
        <dbReference type="ARBA" id="ARBA00023157"/>
    </source>
</evidence>
<dbReference type="InterPro" id="IPR008160">
    <property type="entry name" value="Collagen"/>
</dbReference>
<evidence type="ECO:0000313" key="7">
    <source>
        <dbReference type="EMBL" id="CAJ0580019.1"/>
    </source>
</evidence>
<evidence type="ECO:0000256" key="5">
    <source>
        <dbReference type="SAM" id="SignalP"/>
    </source>
</evidence>
<dbReference type="PANTHER" id="PTHR24637:SF282">
    <property type="entry name" value="CUTICLE COLLAGEN SQT-1"/>
    <property type="match status" value="1"/>
</dbReference>
<name>A0AA36D5F6_9BILA</name>
<feature type="compositionally biased region" description="Pro residues" evidence="4">
    <location>
        <begin position="89"/>
        <end position="99"/>
    </location>
</feature>
<proteinExistence type="predicted"/>
<feature type="non-terminal residue" evidence="7">
    <location>
        <position position="1"/>
    </location>
</feature>
<evidence type="ECO:0000259" key="6">
    <source>
        <dbReference type="SMART" id="SM01088"/>
    </source>
</evidence>
<evidence type="ECO:0000256" key="4">
    <source>
        <dbReference type="SAM" id="MobiDB-lite"/>
    </source>
</evidence>
<evidence type="ECO:0000313" key="8">
    <source>
        <dbReference type="Proteomes" id="UP001177023"/>
    </source>
</evidence>
<gene>
    <name evidence="7" type="ORF">MSPICULIGERA_LOCUS18222</name>
</gene>
<sequence>MKVTSATWVASSVSALTLALCLLAMSQIYSEVNSMQELLDSELASFKANTNGMWKDIVVMSSANKRTRRQAYPDSSEDRGYPETNSSPGIPPNQPPAVPPVFTKESTPDSPGATCALGRPGPRGMKGIDGHSGMPARDGEPGLPGDQGPPGPTGPPGDSGPPGDKGADGQRPIGRPGPKGPSGLPGHPGPQGTSGLHGPRGSPGPAGPQGPQGPPGPAGPEGDEGPEGELGRVGEDAEYCACPNRVEDAPVQAGKYHLGV</sequence>
<feature type="compositionally biased region" description="Pro residues" evidence="4">
    <location>
        <begin position="205"/>
        <end position="218"/>
    </location>
</feature>
<feature type="region of interest" description="Disordered" evidence="4">
    <location>
        <begin position="65"/>
        <end position="236"/>
    </location>
</feature>
<dbReference type="Pfam" id="PF01391">
    <property type="entry name" value="Collagen"/>
    <property type="match status" value="2"/>
</dbReference>
<feature type="compositionally biased region" description="Pro residues" evidence="4">
    <location>
        <begin position="147"/>
        <end position="159"/>
    </location>
</feature>
<evidence type="ECO:0000256" key="2">
    <source>
        <dbReference type="ARBA" id="ARBA00022737"/>
    </source>
</evidence>
<dbReference type="Pfam" id="PF01484">
    <property type="entry name" value="Col_cuticle_N"/>
    <property type="match status" value="1"/>
</dbReference>
<dbReference type="EMBL" id="CATQJA010002659">
    <property type="protein sequence ID" value="CAJ0580019.1"/>
    <property type="molecule type" value="Genomic_DNA"/>
</dbReference>
<keyword evidence="2" id="KW-0677">Repeat</keyword>
<dbReference type="GO" id="GO:0042302">
    <property type="term" value="F:structural constituent of cuticle"/>
    <property type="evidence" value="ECO:0007669"/>
    <property type="project" value="InterPro"/>
</dbReference>
<reference evidence="7" key="1">
    <citation type="submission" date="2023-06" db="EMBL/GenBank/DDBJ databases">
        <authorList>
            <person name="Delattre M."/>
        </authorList>
    </citation>
    <scope>NUCLEOTIDE SEQUENCE</scope>
    <source>
        <strain evidence="7">AF72</strain>
    </source>
</reference>
<dbReference type="AlphaFoldDB" id="A0AA36D5F6"/>
<feature type="chain" id="PRO_5041387598" description="Nematode cuticle collagen N-terminal domain-containing protein" evidence="5">
    <location>
        <begin position="31"/>
        <end position="260"/>
    </location>
</feature>
<keyword evidence="3" id="KW-1015">Disulfide bond</keyword>
<feature type="signal peptide" evidence="5">
    <location>
        <begin position="1"/>
        <end position="30"/>
    </location>
</feature>
<dbReference type="PANTHER" id="PTHR24637">
    <property type="entry name" value="COLLAGEN"/>
    <property type="match status" value="1"/>
</dbReference>
<dbReference type="Proteomes" id="UP001177023">
    <property type="component" value="Unassembled WGS sequence"/>
</dbReference>
<comment type="subunit">
    <text evidence="1">Collagen polypeptide chains are complexed within the cuticle by disulfide bonds and other types of covalent cross-links.</text>
</comment>
<comment type="caution">
    <text evidence="7">The sequence shown here is derived from an EMBL/GenBank/DDBJ whole genome shotgun (WGS) entry which is preliminary data.</text>
</comment>
<keyword evidence="8" id="KW-1185">Reference proteome</keyword>
<evidence type="ECO:0000256" key="1">
    <source>
        <dbReference type="ARBA" id="ARBA00011518"/>
    </source>
</evidence>
<protein>
    <recommendedName>
        <fullName evidence="6">Nematode cuticle collagen N-terminal domain-containing protein</fullName>
    </recommendedName>
</protein>
<dbReference type="InterPro" id="IPR002486">
    <property type="entry name" value="Col_cuticle_N"/>
</dbReference>